<evidence type="ECO:0000256" key="2">
    <source>
        <dbReference type="SAM" id="SignalP"/>
    </source>
</evidence>
<feature type="signal peptide" evidence="2">
    <location>
        <begin position="1"/>
        <end position="31"/>
    </location>
</feature>
<evidence type="ECO:0000256" key="1">
    <source>
        <dbReference type="SAM" id="Phobius"/>
    </source>
</evidence>
<evidence type="ECO:0000313" key="4">
    <source>
        <dbReference type="Proteomes" id="UP001174909"/>
    </source>
</evidence>
<dbReference type="Proteomes" id="UP001174909">
    <property type="component" value="Unassembled WGS sequence"/>
</dbReference>
<reference evidence="3" key="1">
    <citation type="submission" date="2023-03" db="EMBL/GenBank/DDBJ databases">
        <authorList>
            <person name="Steffen K."/>
            <person name="Cardenas P."/>
        </authorList>
    </citation>
    <scope>NUCLEOTIDE SEQUENCE</scope>
</reference>
<protein>
    <submittedName>
        <fullName evidence="3">Uncharacterized protein</fullName>
    </submittedName>
</protein>
<organism evidence="3 4">
    <name type="scientific">Geodia barretti</name>
    <name type="common">Barrett's horny sponge</name>
    <dbReference type="NCBI Taxonomy" id="519541"/>
    <lineage>
        <taxon>Eukaryota</taxon>
        <taxon>Metazoa</taxon>
        <taxon>Porifera</taxon>
        <taxon>Demospongiae</taxon>
        <taxon>Heteroscleromorpha</taxon>
        <taxon>Tetractinellida</taxon>
        <taxon>Astrophorina</taxon>
        <taxon>Geodiidae</taxon>
        <taxon>Geodia</taxon>
    </lineage>
</organism>
<name>A0AA35TUP9_GEOBA</name>
<dbReference type="AlphaFoldDB" id="A0AA35TUP9"/>
<accession>A0AA35TUP9</accession>
<feature type="chain" id="PRO_5041371234" evidence="2">
    <location>
        <begin position="32"/>
        <end position="462"/>
    </location>
</feature>
<keyword evidence="1" id="KW-0812">Transmembrane</keyword>
<keyword evidence="4" id="KW-1185">Reference proteome</keyword>
<sequence>MSLFFTHWKMSASLGVLCILVFASGTPKACSEYVKTDHFYAELQPRGNIMTFVGNTINFICSTNLPATFSHWEINNKMYNTYLPPGFIARGPNIEVTFQTNVIIRCFFKVSLNGSIINIFSNAAIVLSLDTVLQHYRGVRESFFCEKANVTFANDMEVSRIHVGSVSTGDNCKLLISISRCGDTGLGSNVVLEVPATESNIIATFDSVEMFYDHDVTVAIDNDCDFCGETYIYIPNMKTTESRYIPSQYTGTIIEDLTNDYCDFNSFVIEYRICVYSGGTNECFEDPCGNGEIYTSRCGTQNFGAVVSLETNGVENGTIISIFCFGIDCRGNPSNVMVFNVIIGDIYPVSVINTTHGSKSTSTSSLWYNSYQTSVADIRLRLTPATSMALSNSLVLTTSITTAVKTSPQEHQDIIFGVSIAAAALFILTAFIITAIAVLIYCKTITVDKRTKMQSITKNVMV</sequence>
<dbReference type="EMBL" id="CASHTH010004146">
    <property type="protein sequence ID" value="CAI8054106.1"/>
    <property type="molecule type" value="Genomic_DNA"/>
</dbReference>
<evidence type="ECO:0000313" key="3">
    <source>
        <dbReference type="EMBL" id="CAI8054106.1"/>
    </source>
</evidence>
<keyword evidence="2" id="KW-0732">Signal</keyword>
<proteinExistence type="predicted"/>
<comment type="caution">
    <text evidence="3">The sequence shown here is derived from an EMBL/GenBank/DDBJ whole genome shotgun (WGS) entry which is preliminary data.</text>
</comment>
<keyword evidence="1" id="KW-0472">Membrane</keyword>
<keyword evidence="1" id="KW-1133">Transmembrane helix</keyword>
<gene>
    <name evidence="3" type="ORF">GBAR_LOCUS29567</name>
</gene>
<feature type="transmembrane region" description="Helical" evidence="1">
    <location>
        <begin position="414"/>
        <end position="442"/>
    </location>
</feature>